<accession>A0A0K8TLT6</accession>
<dbReference type="PANTHER" id="PTHR13382">
    <property type="entry name" value="MITOCHONDRIAL ATP SYNTHASE COUPLING FACTOR B"/>
    <property type="match status" value="1"/>
</dbReference>
<organism evidence="3">
    <name type="scientific">Tabanus bromius</name>
    <name type="common">Band-eyed brown horse fly</name>
    <dbReference type="NCBI Taxonomy" id="304241"/>
    <lineage>
        <taxon>Eukaryota</taxon>
        <taxon>Metazoa</taxon>
        <taxon>Ecdysozoa</taxon>
        <taxon>Arthropoda</taxon>
        <taxon>Hexapoda</taxon>
        <taxon>Insecta</taxon>
        <taxon>Pterygota</taxon>
        <taxon>Neoptera</taxon>
        <taxon>Endopterygota</taxon>
        <taxon>Diptera</taxon>
        <taxon>Brachycera</taxon>
        <taxon>Tabanomorpha</taxon>
        <taxon>Tabanoidea</taxon>
        <taxon>Tabanidae</taxon>
        <taxon>Tabanus</taxon>
    </lineage>
</organism>
<dbReference type="SUPFAM" id="SSF52047">
    <property type="entry name" value="RNI-like"/>
    <property type="match status" value="1"/>
</dbReference>
<dbReference type="Gene3D" id="1.20.1280.50">
    <property type="match status" value="1"/>
</dbReference>
<dbReference type="InterPro" id="IPR032675">
    <property type="entry name" value="LRR_dom_sf"/>
</dbReference>
<dbReference type="GO" id="GO:0005737">
    <property type="term" value="C:cytoplasm"/>
    <property type="evidence" value="ECO:0007669"/>
    <property type="project" value="TreeGrafter"/>
</dbReference>
<dbReference type="Gene3D" id="3.80.10.10">
    <property type="entry name" value="Ribonuclease Inhibitor"/>
    <property type="match status" value="3"/>
</dbReference>
<feature type="non-terminal residue" evidence="3">
    <location>
        <position position="1"/>
    </location>
</feature>
<dbReference type="Pfam" id="PF12937">
    <property type="entry name" value="F-box-like"/>
    <property type="match status" value="1"/>
</dbReference>
<protein>
    <submittedName>
        <fullName evidence="3">Putative leucine rich repeat some</fullName>
    </submittedName>
</protein>
<name>A0A0K8TLT6_TABBR</name>
<proteinExistence type="evidence at transcript level"/>
<dbReference type="AlphaFoldDB" id="A0A0K8TLT6"/>
<evidence type="ECO:0000256" key="1">
    <source>
        <dbReference type="ARBA" id="ARBA00022786"/>
    </source>
</evidence>
<dbReference type="InterPro" id="IPR050648">
    <property type="entry name" value="F-box_LRR-repeat"/>
</dbReference>
<dbReference type="SUPFAM" id="SSF81383">
    <property type="entry name" value="F-box domain"/>
    <property type="match status" value="1"/>
</dbReference>
<dbReference type="SMART" id="SM00256">
    <property type="entry name" value="FBOX"/>
    <property type="match status" value="1"/>
</dbReference>
<feature type="domain" description="F-box" evidence="2">
    <location>
        <begin position="5"/>
        <end position="58"/>
    </location>
</feature>
<dbReference type="PANTHER" id="PTHR13382:SF67">
    <property type="entry name" value="SCF E3 UBIQUITIN LIGASE COMPLEX F-BOX PROTEIN POF2"/>
    <property type="match status" value="1"/>
</dbReference>
<dbReference type="SMART" id="SM00367">
    <property type="entry name" value="LRR_CC"/>
    <property type="match status" value="11"/>
</dbReference>
<dbReference type="PROSITE" id="PS50181">
    <property type="entry name" value="FBOX"/>
    <property type="match status" value="1"/>
</dbReference>
<sequence length="665" mass="75552">VNYFGPSFADLPTEIIIKLFDYLHATDLKAASQTCRRWYYVSQDYRCQGKMTIKFQKVYLSDNVLPLCLFLKSDRYFTSISFEQTDMGSISNFLKKFGENIEEITFNAVDITSKQFREILESLKNLKVLTIANCSALFMAGQLFDFDAHDLKTLCKALFNVKSLSLPNNRYLSDAILYRITTMTPNIEELNLSNCQIAFHQSLYQRFYPKGKEEVPSESIQTFRYLLKIINSHVGTLRALDLSETLIGNWALSSLCKVEGLTLTKLLLKKCAQLTRPSLIDLLQSQKATLKYLDLSHSDQVNDSCAQYIADQLKKIEVLKLSHCRCLTDGFMESISKMEKLKVLDLSNCSALTINAVNSLEKKVNLNMEKLYLSATNVSESFLITCSENFPNLSTLDIGYCYNCVTDAVLQSIIKNLRRLRDLTLEYCNMITDAALTSINVSYGNPADTGPKFDSDHFHKRSCSVGNESKVCHKISLRSKAEQEIIDDANRKKMMFAIFEHEKLIDQSLLKQYSIKCLQGLRYLNLSACSKISDVSLIYGFRFRELKFLSLSNCQQISQNGIQYLVKNCPSIEELHLANCHNINDKAMAVITINLKRLTILVIDCCIKLTDHSLDHIAVNCTALKELSVRGCRLMCSEPNIRVTNLVHLRTIHTDSGTINNLNFV</sequence>
<dbReference type="InterPro" id="IPR036047">
    <property type="entry name" value="F-box-like_dom_sf"/>
</dbReference>
<evidence type="ECO:0000259" key="2">
    <source>
        <dbReference type="PROSITE" id="PS50181"/>
    </source>
</evidence>
<dbReference type="Pfam" id="PF25372">
    <property type="entry name" value="DUF7885"/>
    <property type="match status" value="1"/>
</dbReference>
<dbReference type="InterPro" id="IPR057207">
    <property type="entry name" value="FBXL15_LRR"/>
</dbReference>
<reference evidence="3" key="1">
    <citation type="journal article" date="2015" name="Insect Biochem. Mol. Biol.">
        <title>An insight into the sialome of the horse fly, Tabanus bromius.</title>
        <authorList>
            <person name="Ribeiro J.M."/>
            <person name="Kazimirova M."/>
            <person name="Takac P."/>
            <person name="Andersen J.F."/>
            <person name="Francischetti I.M."/>
        </authorList>
    </citation>
    <scope>NUCLEOTIDE SEQUENCE</scope>
</reference>
<dbReference type="InterPro" id="IPR006553">
    <property type="entry name" value="Leu-rich_rpt_Cys-con_subtyp"/>
</dbReference>
<evidence type="ECO:0000313" key="3">
    <source>
        <dbReference type="EMBL" id="JAI14900.1"/>
    </source>
</evidence>
<dbReference type="InterPro" id="IPR001810">
    <property type="entry name" value="F-box_dom"/>
</dbReference>
<keyword evidence="1" id="KW-0833">Ubl conjugation pathway</keyword>
<dbReference type="EMBL" id="GDAI01002703">
    <property type="protein sequence ID" value="JAI14900.1"/>
    <property type="molecule type" value="mRNA"/>
</dbReference>